<evidence type="ECO:0000256" key="7">
    <source>
        <dbReference type="SAM" id="Phobius"/>
    </source>
</evidence>
<evidence type="ECO:0000256" key="5">
    <source>
        <dbReference type="ARBA" id="ARBA00038359"/>
    </source>
</evidence>
<feature type="transmembrane region" description="Helical" evidence="7">
    <location>
        <begin position="55"/>
        <end position="76"/>
    </location>
</feature>
<comment type="similarity">
    <text evidence="5">Belongs to the SAT4 family.</text>
</comment>
<feature type="transmembrane region" description="Helical" evidence="7">
    <location>
        <begin position="96"/>
        <end position="115"/>
    </location>
</feature>
<evidence type="ECO:0000259" key="8">
    <source>
        <dbReference type="Pfam" id="PF20684"/>
    </source>
</evidence>
<keyword evidence="3 7" id="KW-1133">Transmembrane helix</keyword>
<feature type="compositionally biased region" description="Polar residues" evidence="6">
    <location>
        <begin position="428"/>
        <end position="447"/>
    </location>
</feature>
<dbReference type="AlphaFoldDB" id="A0A9P8UWU0"/>
<name>A0A9P8UWU0_9PEZI</name>
<proteinExistence type="inferred from homology"/>
<evidence type="ECO:0000256" key="6">
    <source>
        <dbReference type="SAM" id="MobiDB-lite"/>
    </source>
</evidence>
<evidence type="ECO:0000256" key="2">
    <source>
        <dbReference type="ARBA" id="ARBA00022692"/>
    </source>
</evidence>
<feature type="transmembrane region" description="Helical" evidence="7">
    <location>
        <begin position="250"/>
        <end position="274"/>
    </location>
</feature>
<evidence type="ECO:0000313" key="9">
    <source>
        <dbReference type="EMBL" id="KAH6659802.1"/>
    </source>
</evidence>
<feature type="region of interest" description="Disordered" evidence="6">
    <location>
        <begin position="428"/>
        <end position="448"/>
    </location>
</feature>
<feature type="transmembrane region" description="Helical" evidence="7">
    <location>
        <begin position="182"/>
        <end position="208"/>
    </location>
</feature>
<dbReference type="GO" id="GO:0016020">
    <property type="term" value="C:membrane"/>
    <property type="evidence" value="ECO:0007669"/>
    <property type="project" value="UniProtKB-SubCell"/>
</dbReference>
<feature type="transmembrane region" description="Helical" evidence="7">
    <location>
        <begin position="20"/>
        <end position="43"/>
    </location>
</feature>
<gene>
    <name evidence="9" type="ORF">BKA67DRAFT_653015</name>
</gene>
<dbReference type="OrthoDB" id="5398233at2759"/>
<evidence type="ECO:0000256" key="1">
    <source>
        <dbReference type="ARBA" id="ARBA00004141"/>
    </source>
</evidence>
<dbReference type="EMBL" id="JAGPXC010000001">
    <property type="protein sequence ID" value="KAH6659802.1"/>
    <property type="molecule type" value="Genomic_DNA"/>
</dbReference>
<protein>
    <recommendedName>
        <fullName evidence="8">Rhodopsin domain-containing protein</fullName>
    </recommendedName>
</protein>
<accession>A0A9P8UWU0</accession>
<reference evidence="9" key="1">
    <citation type="journal article" date="2021" name="Nat. Commun.">
        <title>Genetic determinants of endophytism in the Arabidopsis root mycobiome.</title>
        <authorList>
            <person name="Mesny F."/>
            <person name="Miyauchi S."/>
            <person name="Thiergart T."/>
            <person name="Pickel B."/>
            <person name="Atanasova L."/>
            <person name="Karlsson M."/>
            <person name="Huettel B."/>
            <person name="Barry K.W."/>
            <person name="Haridas S."/>
            <person name="Chen C."/>
            <person name="Bauer D."/>
            <person name="Andreopoulos W."/>
            <person name="Pangilinan J."/>
            <person name="LaButti K."/>
            <person name="Riley R."/>
            <person name="Lipzen A."/>
            <person name="Clum A."/>
            <person name="Drula E."/>
            <person name="Henrissat B."/>
            <person name="Kohler A."/>
            <person name="Grigoriev I.V."/>
            <person name="Martin F.M."/>
            <person name="Hacquard S."/>
        </authorList>
    </citation>
    <scope>NUCLEOTIDE SEQUENCE</scope>
    <source>
        <strain evidence="9">MPI-SDFR-AT-0073</strain>
    </source>
</reference>
<sequence>MSLYSDPPRLHSFQDDKPSLMVCWWITLFCATIILFRVAGRFIRSEMLFREDKTAALALIPLFARMACLHVVFLFGTNNAQLPDNLSVEELRRRSIGSGLVLATRVLYAATLWILKSAVLEFFKRLTSTSWKQSYDFMLLIIRCTLAITFLGVVVSDLVECRPFQNYYQVLPDPGGQCRQGFVQLLTMAACNIVTDSMLVIFPVAIILKSRMTFKRKVQLTLLFSLSLGVVGTTAYRVPHIIWQSGNQQIRSLLASVELLFATTAANALVLGSFMRDRGVKKAKFRYGSITGESVDLSTVASRRRPTMRHWGSDDDLIRSLGLSADRELRNKYGRGRDTTPQYTPAPLAKMPDHMRNWEFPKRNRSHAEHSDDSLLAPDQETSRTNTEITPRRVSFFDVGGLLEEDQQTQWRDSFTSSVDPLSPVSPFSTLSPHNIPTPTIPASSNGLRRGSQALLQDIGNLLSPSTPRQTRSSPEISPRTTELQSMSHLRRGPAYAQDFRNQAELELMDPGGLLR</sequence>
<dbReference type="RefSeq" id="XP_045963933.1">
    <property type="nucleotide sequence ID" value="XM_046106279.1"/>
</dbReference>
<organism evidence="9 10">
    <name type="scientific">Truncatella angustata</name>
    <dbReference type="NCBI Taxonomy" id="152316"/>
    <lineage>
        <taxon>Eukaryota</taxon>
        <taxon>Fungi</taxon>
        <taxon>Dikarya</taxon>
        <taxon>Ascomycota</taxon>
        <taxon>Pezizomycotina</taxon>
        <taxon>Sordariomycetes</taxon>
        <taxon>Xylariomycetidae</taxon>
        <taxon>Amphisphaeriales</taxon>
        <taxon>Sporocadaceae</taxon>
        <taxon>Truncatella</taxon>
    </lineage>
</organism>
<dbReference type="GeneID" id="70135170"/>
<feature type="region of interest" description="Disordered" evidence="6">
    <location>
        <begin position="333"/>
        <end position="387"/>
    </location>
</feature>
<dbReference type="PANTHER" id="PTHR33048:SF19">
    <property type="entry name" value="MEMBRANE PROTEIN PTH11-LIKE, PUTATIVE (AFU_ORTHOLOGUE AFUA_1G14080)-RELATED"/>
    <property type="match status" value="1"/>
</dbReference>
<comment type="caution">
    <text evidence="9">The sequence shown here is derived from an EMBL/GenBank/DDBJ whole genome shotgun (WGS) entry which is preliminary data.</text>
</comment>
<dbReference type="Pfam" id="PF20684">
    <property type="entry name" value="Fung_rhodopsin"/>
    <property type="match status" value="1"/>
</dbReference>
<evidence type="ECO:0000313" key="10">
    <source>
        <dbReference type="Proteomes" id="UP000758603"/>
    </source>
</evidence>
<keyword evidence="4 7" id="KW-0472">Membrane</keyword>
<feature type="compositionally biased region" description="Low complexity" evidence="6">
    <location>
        <begin position="464"/>
        <end position="475"/>
    </location>
</feature>
<dbReference type="InterPro" id="IPR052337">
    <property type="entry name" value="SAT4-like"/>
</dbReference>
<feature type="compositionally biased region" description="Polar residues" evidence="6">
    <location>
        <begin position="479"/>
        <end position="488"/>
    </location>
</feature>
<comment type="subcellular location">
    <subcellularLocation>
        <location evidence="1">Membrane</location>
        <topology evidence="1">Multi-pass membrane protein</topology>
    </subcellularLocation>
</comment>
<dbReference type="InterPro" id="IPR049326">
    <property type="entry name" value="Rhodopsin_dom_fungi"/>
</dbReference>
<dbReference type="Proteomes" id="UP000758603">
    <property type="component" value="Unassembled WGS sequence"/>
</dbReference>
<feature type="transmembrane region" description="Helical" evidence="7">
    <location>
        <begin position="220"/>
        <end position="238"/>
    </location>
</feature>
<feature type="region of interest" description="Disordered" evidence="6">
    <location>
        <begin position="462"/>
        <end position="495"/>
    </location>
</feature>
<keyword evidence="10" id="KW-1185">Reference proteome</keyword>
<feature type="transmembrane region" description="Helical" evidence="7">
    <location>
        <begin position="135"/>
        <end position="155"/>
    </location>
</feature>
<keyword evidence="2 7" id="KW-0812">Transmembrane</keyword>
<feature type="domain" description="Rhodopsin" evidence="8">
    <location>
        <begin position="37"/>
        <end position="243"/>
    </location>
</feature>
<feature type="compositionally biased region" description="Basic and acidic residues" evidence="6">
    <location>
        <begin position="351"/>
        <end position="373"/>
    </location>
</feature>
<dbReference type="PANTHER" id="PTHR33048">
    <property type="entry name" value="PTH11-LIKE INTEGRAL MEMBRANE PROTEIN (AFU_ORTHOLOGUE AFUA_5G11245)"/>
    <property type="match status" value="1"/>
</dbReference>
<evidence type="ECO:0000256" key="4">
    <source>
        <dbReference type="ARBA" id="ARBA00023136"/>
    </source>
</evidence>
<evidence type="ECO:0000256" key="3">
    <source>
        <dbReference type="ARBA" id="ARBA00022989"/>
    </source>
</evidence>